<protein>
    <submittedName>
        <fullName evidence="5">Glycosyltransferase involved in cell wall biosynthesis</fullName>
    </submittedName>
</protein>
<gene>
    <name evidence="5" type="ORF">FHU40_002037</name>
</gene>
<evidence type="ECO:0000259" key="4">
    <source>
        <dbReference type="Pfam" id="PF13579"/>
    </source>
</evidence>
<dbReference type="InterPro" id="IPR050194">
    <property type="entry name" value="Glycosyltransferase_grp1"/>
</dbReference>
<name>A0A7W4VUW4_9ACTN</name>
<dbReference type="GO" id="GO:1901137">
    <property type="term" value="P:carbohydrate derivative biosynthetic process"/>
    <property type="evidence" value="ECO:0007669"/>
    <property type="project" value="UniProtKB-ARBA"/>
</dbReference>
<sequence length="390" mass="42414">MTQRVLMLAKAFPPVTGGIETFSEQVARAYLRAKVRVDVITQTTLPAGRSEVQYPEGYLQLLNAGPGPQAPTGLRLSRLARELLKSEEYAYIHATSWRAGLATLPVRRGVPLFVSVHGREVLIVPRAMRPLMRATFRQATAVAAVSTATKQFAYSMWGDAIGADSWRVIGNGLSFPPQPTRDHTEDMQARPLRILTLARLVPRKNVQGCLSALAQLTASGRTDFEYRIAGSGPLADELRQQSDSLRLSGQVRFLGRVPDADVAALYRWADVFLHPQVVANDGTDVEGFGITIADAMSFGCAVIAGDKAGPSDFITDQRTGYLVDGNDPQAIQQAVRRLLDDRGLARSLGSAGQQSVTEMLSWDDHVKRVLEIMAPQPGPAQAESRWGATP</sequence>
<evidence type="ECO:0000256" key="1">
    <source>
        <dbReference type="ARBA" id="ARBA00022676"/>
    </source>
</evidence>
<proteinExistence type="predicted"/>
<dbReference type="CDD" id="cd03801">
    <property type="entry name" value="GT4_PimA-like"/>
    <property type="match status" value="1"/>
</dbReference>
<accession>A0A7W4VUW4</accession>
<dbReference type="Gene3D" id="3.40.50.2000">
    <property type="entry name" value="Glycogen Phosphorylase B"/>
    <property type="match status" value="2"/>
</dbReference>
<evidence type="ECO:0000259" key="3">
    <source>
        <dbReference type="Pfam" id="PF00534"/>
    </source>
</evidence>
<keyword evidence="2 5" id="KW-0808">Transferase</keyword>
<dbReference type="SUPFAM" id="SSF53756">
    <property type="entry name" value="UDP-Glycosyltransferase/glycogen phosphorylase"/>
    <property type="match status" value="1"/>
</dbReference>
<dbReference type="Pfam" id="PF00534">
    <property type="entry name" value="Glycos_transf_1"/>
    <property type="match status" value="1"/>
</dbReference>
<dbReference type="InterPro" id="IPR028098">
    <property type="entry name" value="Glyco_trans_4-like_N"/>
</dbReference>
<keyword evidence="6" id="KW-1185">Reference proteome</keyword>
<dbReference type="GO" id="GO:0016758">
    <property type="term" value="F:hexosyltransferase activity"/>
    <property type="evidence" value="ECO:0007669"/>
    <property type="project" value="TreeGrafter"/>
</dbReference>
<evidence type="ECO:0000313" key="6">
    <source>
        <dbReference type="Proteomes" id="UP000589626"/>
    </source>
</evidence>
<evidence type="ECO:0000313" key="5">
    <source>
        <dbReference type="EMBL" id="MBB3042236.1"/>
    </source>
</evidence>
<dbReference type="RefSeq" id="WP_183592046.1">
    <property type="nucleotide sequence ID" value="NZ_JACHWR010000001.1"/>
</dbReference>
<dbReference type="Pfam" id="PF13579">
    <property type="entry name" value="Glyco_trans_4_4"/>
    <property type="match status" value="1"/>
</dbReference>
<comment type="caution">
    <text evidence="5">The sequence shown here is derived from an EMBL/GenBank/DDBJ whole genome shotgun (WGS) entry which is preliminary data.</text>
</comment>
<evidence type="ECO:0000256" key="2">
    <source>
        <dbReference type="ARBA" id="ARBA00022679"/>
    </source>
</evidence>
<dbReference type="PANTHER" id="PTHR45947">
    <property type="entry name" value="SULFOQUINOVOSYL TRANSFERASE SQD2"/>
    <property type="match status" value="1"/>
</dbReference>
<reference evidence="5 6" key="1">
    <citation type="submission" date="2020-08" db="EMBL/GenBank/DDBJ databases">
        <title>Sequencing the genomes of 1000 actinobacteria strains.</title>
        <authorList>
            <person name="Klenk H.-P."/>
        </authorList>
    </citation>
    <scope>NUCLEOTIDE SEQUENCE [LARGE SCALE GENOMIC DNA]</scope>
    <source>
        <strain evidence="5 6">DSM 105498</strain>
    </source>
</reference>
<dbReference type="EMBL" id="JACHWR010000001">
    <property type="protein sequence ID" value="MBB3042236.1"/>
    <property type="molecule type" value="Genomic_DNA"/>
</dbReference>
<organism evidence="5 6">
    <name type="scientific">Nocardioides soli</name>
    <dbReference type="NCBI Taxonomy" id="1036020"/>
    <lineage>
        <taxon>Bacteria</taxon>
        <taxon>Bacillati</taxon>
        <taxon>Actinomycetota</taxon>
        <taxon>Actinomycetes</taxon>
        <taxon>Propionibacteriales</taxon>
        <taxon>Nocardioidaceae</taxon>
        <taxon>Nocardioides</taxon>
    </lineage>
</organism>
<feature type="domain" description="Glycosyl transferase family 1" evidence="3">
    <location>
        <begin position="191"/>
        <end position="354"/>
    </location>
</feature>
<keyword evidence="1" id="KW-0328">Glycosyltransferase</keyword>
<dbReference type="PANTHER" id="PTHR45947:SF3">
    <property type="entry name" value="SULFOQUINOVOSYL TRANSFERASE SQD2"/>
    <property type="match status" value="1"/>
</dbReference>
<dbReference type="InterPro" id="IPR001296">
    <property type="entry name" value="Glyco_trans_1"/>
</dbReference>
<feature type="domain" description="Glycosyltransferase subfamily 4-like N-terminal" evidence="4">
    <location>
        <begin position="17"/>
        <end position="172"/>
    </location>
</feature>
<dbReference type="AlphaFoldDB" id="A0A7W4VUW4"/>
<dbReference type="Proteomes" id="UP000589626">
    <property type="component" value="Unassembled WGS sequence"/>
</dbReference>